<organism evidence="1 2">
    <name type="scientific">Mucuna pruriens</name>
    <name type="common">Velvet bean</name>
    <name type="synonym">Dolichos pruriens</name>
    <dbReference type="NCBI Taxonomy" id="157652"/>
    <lineage>
        <taxon>Eukaryota</taxon>
        <taxon>Viridiplantae</taxon>
        <taxon>Streptophyta</taxon>
        <taxon>Embryophyta</taxon>
        <taxon>Tracheophyta</taxon>
        <taxon>Spermatophyta</taxon>
        <taxon>Magnoliopsida</taxon>
        <taxon>eudicotyledons</taxon>
        <taxon>Gunneridae</taxon>
        <taxon>Pentapetalae</taxon>
        <taxon>rosids</taxon>
        <taxon>fabids</taxon>
        <taxon>Fabales</taxon>
        <taxon>Fabaceae</taxon>
        <taxon>Papilionoideae</taxon>
        <taxon>50 kb inversion clade</taxon>
        <taxon>NPAAA clade</taxon>
        <taxon>indigoferoid/millettioid clade</taxon>
        <taxon>Phaseoleae</taxon>
        <taxon>Mucuna</taxon>
    </lineage>
</organism>
<dbReference type="EMBL" id="QJKJ01007251">
    <property type="protein sequence ID" value="RDX83773.1"/>
    <property type="molecule type" value="Genomic_DNA"/>
</dbReference>
<dbReference type="InterPro" id="IPR043502">
    <property type="entry name" value="DNA/RNA_pol_sf"/>
</dbReference>
<keyword evidence="2" id="KW-1185">Reference proteome</keyword>
<evidence type="ECO:0008006" key="3">
    <source>
        <dbReference type="Google" id="ProtNLM"/>
    </source>
</evidence>
<dbReference type="OrthoDB" id="1938451at2759"/>
<dbReference type="InterPro" id="IPR043128">
    <property type="entry name" value="Rev_trsase/Diguanyl_cyclase"/>
</dbReference>
<name>A0A371G0C5_MUCPR</name>
<reference evidence="1" key="1">
    <citation type="submission" date="2018-05" db="EMBL/GenBank/DDBJ databases">
        <title>Draft genome of Mucuna pruriens seed.</title>
        <authorList>
            <person name="Nnadi N.E."/>
            <person name="Vos R."/>
            <person name="Hasami M.H."/>
            <person name="Devisetty U.K."/>
            <person name="Aguiy J.C."/>
        </authorList>
    </citation>
    <scope>NUCLEOTIDE SEQUENCE [LARGE SCALE GENOMIC DNA]</scope>
    <source>
        <strain evidence="1">JCA_2017</strain>
    </source>
</reference>
<evidence type="ECO:0000313" key="2">
    <source>
        <dbReference type="Proteomes" id="UP000257109"/>
    </source>
</evidence>
<dbReference type="PANTHER" id="PTHR48475:SF2">
    <property type="entry name" value="RIBONUCLEASE H"/>
    <property type="match status" value="1"/>
</dbReference>
<sequence length="179" mass="20590">MSNAQRGACIGPEEARVHLLEMDPRFDQEDAHPRPDEECERGTTAGWENYSSSMFHVSRFKWTDDCEAAFQELKVMLAAPPILTQPKIKKATLAIITIARKFRPYFQSHLVVCRANLPIRQIMRKPDLAGRMIGWAVELSKFDVTYERRGHIKVQVLADFINELTPNFDDEELSGNKRE</sequence>
<gene>
    <name evidence="1" type="ORF">CR513_35275</name>
</gene>
<dbReference type="SUPFAM" id="SSF56672">
    <property type="entry name" value="DNA/RNA polymerases"/>
    <property type="match status" value="1"/>
</dbReference>
<proteinExistence type="predicted"/>
<dbReference type="AlphaFoldDB" id="A0A371G0C5"/>
<dbReference type="Proteomes" id="UP000257109">
    <property type="component" value="Unassembled WGS sequence"/>
</dbReference>
<comment type="caution">
    <text evidence="1">The sequence shown here is derived from an EMBL/GenBank/DDBJ whole genome shotgun (WGS) entry which is preliminary data.</text>
</comment>
<evidence type="ECO:0000313" key="1">
    <source>
        <dbReference type="EMBL" id="RDX83773.1"/>
    </source>
</evidence>
<dbReference type="Gene3D" id="3.30.70.270">
    <property type="match status" value="1"/>
</dbReference>
<dbReference type="PANTHER" id="PTHR48475">
    <property type="entry name" value="RIBONUCLEASE H"/>
    <property type="match status" value="1"/>
</dbReference>
<feature type="non-terminal residue" evidence="1">
    <location>
        <position position="1"/>
    </location>
</feature>
<accession>A0A371G0C5</accession>
<protein>
    <recommendedName>
        <fullName evidence="3">Reverse transcriptase RNase H-like domain-containing protein</fullName>
    </recommendedName>
</protein>